<keyword evidence="4" id="KW-0238">DNA-binding</keyword>
<dbReference type="InterPro" id="IPR013249">
    <property type="entry name" value="RNA_pol_sigma70_r4_t2"/>
</dbReference>
<dbReference type="RefSeq" id="WP_397614315.1">
    <property type="nucleotide sequence ID" value="NZ_JBIRRB010000011.1"/>
</dbReference>
<evidence type="ECO:0000256" key="1">
    <source>
        <dbReference type="ARBA" id="ARBA00010641"/>
    </source>
</evidence>
<dbReference type="PANTHER" id="PTHR43133">
    <property type="entry name" value="RNA POLYMERASE ECF-TYPE SIGMA FACTO"/>
    <property type="match status" value="1"/>
</dbReference>
<evidence type="ECO:0000259" key="6">
    <source>
        <dbReference type="Pfam" id="PF08281"/>
    </source>
</evidence>
<dbReference type="Gene3D" id="1.10.10.10">
    <property type="entry name" value="Winged helix-like DNA-binding domain superfamily/Winged helix DNA-binding domain"/>
    <property type="match status" value="1"/>
</dbReference>
<evidence type="ECO:0000313" key="7">
    <source>
        <dbReference type="EMBL" id="MFI0914323.1"/>
    </source>
</evidence>
<evidence type="ECO:0000256" key="2">
    <source>
        <dbReference type="ARBA" id="ARBA00023015"/>
    </source>
</evidence>
<keyword evidence="3" id="KW-0731">Sigma factor</keyword>
<reference evidence="7 8" key="1">
    <citation type="submission" date="2024-10" db="EMBL/GenBank/DDBJ databases">
        <title>The Natural Products Discovery Center: Release of the First 8490 Sequenced Strains for Exploring Actinobacteria Biosynthetic Diversity.</title>
        <authorList>
            <person name="Kalkreuter E."/>
            <person name="Kautsar S.A."/>
            <person name="Yang D."/>
            <person name="Bader C.D."/>
            <person name="Teijaro C.N."/>
            <person name="Fluegel L."/>
            <person name="Davis C.M."/>
            <person name="Simpson J.R."/>
            <person name="Lauterbach L."/>
            <person name="Steele A.D."/>
            <person name="Gui C."/>
            <person name="Meng S."/>
            <person name="Li G."/>
            <person name="Viehrig K."/>
            <person name="Ye F."/>
            <person name="Su P."/>
            <person name="Kiefer A.F."/>
            <person name="Nichols A."/>
            <person name="Cepeda A.J."/>
            <person name="Yan W."/>
            <person name="Fan B."/>
            <person name="Jiang Y."/>
            <person name="Adhikari A."/>
            <person name="Zheng C.-J."/>
            <person name="Schuster L."/>
            <person name="Cowan T.M."/>
            <person name="Smanski M.J."/>
            <person name="Chevrette M.G."/>
            <person name="De Carvalho L.P.S."/>
            <person name="Shen B."/>
        </authorList>
    </citation>
    <scope>NUCLEOTIDE SEQUENCE [LARGE SCALE GENOMIC DNA]</scope>
    <source>
        <strain evidence="7 8">NPDC020979</strain>
    </source>
</reference>
<comment type="caution">
    <text evidence="7">The sequence shown here is derived from an EMBL/GenBank/DDBJ whole genome shotgun (WGS) entry which is preliminary data.</text>
</comment>
<dbReference type="SUPFAM" id="SSF88946">
    <property type="entry name" value="Sigma2 domain of RNA polymerase sigma factors"/>
    <property type="match status" value="1"/>
</dbReference>
<evidence type="ECO:0000313" key="8">
    <source>
        <dbReference type="Proteomes" id="UP001611162"/>
    </source>
</evidence>
<evidence type="ECO:0000256" key="4">
    <source>
        <dbReference type="ARBA" id="ARBA00023125"/>
    </source>
</evidence>
<feature type="domain" description="RNA polymerase sigma factor 70 region 4 type 2" evidence="6">
    <location>
        <begin position="118"/>
        <end position="168"/>
    </location>
</feature>
<name>A0ABW7TAB4_9ACTN</name>
<comment type="similarity">
    <text evidence="1">Belongs to the sigma-70 factor family. ECF subfamily.</text>
</comment>
<evidence type="ECO:0000256" key="5">
    <source>
        <dbReference type="ARBA" id="ARBA00023163"/>
    </source>
</evidence>
<dbReference type="SUPFAM" id="SSF88659">
    <property type="entry name" value="Sigma3 and sigma4 domains of RNA polymerase sigma factors"/>
    <property type="match status" value="1"/>
</dbReference>
<dbReference type="NCBIfam" id="TIGR02937">
    <property type="entry name" value="sigma70-ECF"/>
    <property type="match status" value="1"/>
</dbReference>
<gene>
    <name evidence="7" type="ORF">ACH4TF_28285</name>
</gene>
<dbReference type="Proteomes" id="UP001611162">
    <property type="component" value="Unassembled WGS sequence"/>
</dbReference>
<sequence length="190" mass="22063">MNDDCSEGDSNPELPLDFQAFYLCRQELYHDYATELLGDRKEAEELVHEVFSLILEDWDDLLGCRNFEEDTWAILRLAAIRRLRKKHRRPAFVAKGAFAQALDATRDQLMALEESIGLYSAIAQLPAKQFDVIVLRYVLGYETRVIAWFLGLDRRTVDYHGRKGKEHLRQQLNLPETPRTPRGRAKEANK</sequence>
<proteinExistence type="inferred from homology"/>
<keyword evidence="8" id="KW-1185">Reference proteome</keyword>
<organism evidence="7 8">
    <name type="scientific">Streptomyces abikoensis</name>
    <dbReference type="NCBI Taxonomy" id="97398"/>
    <lineage>
        <taxon>Bacteria</taxon>
        <taxon>Bacillati</taxon>
        <taxon>Actinomycetota</taxon>
        <taxon>Actinomycetes</taxon>
        <taxon>Kitasatosporales</taxon>
        <taxon>Streptomycetaceae</taxon>
        <taxon>Streptomyces</taxon>
    </lineage>
</organism>
<dbReference type="EMBL" id="JBIRRB010000011">
    <property type="protein sequence ID" value="MFI0914323.1"/>
    <property type="molecule type" value="Genomic_DNA"/>
</dbReference>
<dbReference type="InterPro" id="IPR013324">
    <property type="entry name" value="RNA_pol_sigma_r3/r4-like"/>
</dbReference>
<dbReference type="PANTHER" id="PTHR43133:SF8">
    <property type="entry name" value="RNA POLYMERASE SIGMA FACTOR HI_1459-RELATED"/>
    <property type="match status" value="1"/>
</dbReference>
<protein>
    <submittedName>
        <fullName evidence="7">RNA polymerase sigma factor</fullName>
    </submittedName>
</protein>
<accession>A0ABW7TAB4</accession>
<dbReference type="InterPro" id="IPR014284">
    <property type="entry name" value="RNA_pol_sigma-70_dom"/>
</dbReference>
<dbReference type="Pfam" id="PF08281">
    <property type="entry name" value="Sigma70_r4_2"/>
    <property type="match status" value="1"/>
</dbReference>
<keyword evidence="2" id="KW-0805">Transcription regulation</keyword>
<keyword evidence="5" id="KW-0804">Transcription</keyword>
<dbReference type="InterPro" id="IPR039425">
    <property type="entry name" value="RNA_pol_sigma-70-like"/>
</dbReference>
<evidence type="ECO:0000256" key="3">
    <source>
        <dbReference type="ARBA" id="ARBA00023082"/>
    </source>
</evidence>
<dbReference type="Gene3D" id="1.10.1740.10">
    <property type="match status" value="1"/>
</dbReference>
<dbReference type="InterPro" id="IPR036388">
    <property type="entry name" value="WH-like_DNA-bd_sf"/>
</dbReference>
<dbReference type="InterPro" id="IPR013325">
    <property type="entry name" value="RNA_pol_sigma_r2"/>
</dbReference>